<proteinExistence type="predicted"/>
<dbReference type="EMBL" id="GHWJ01010302">
    <property type="protein sequence ID" value="NOV43039.1"/>
    <property type="molecule type" value="Transcribed_RNA"/>
</dbReference>
<accession>A0A6M2DAB1</accession>
<sequence>MLLLRKRTRRLSSGGALAVPITGFGWTHSCYSSSSPGKAETATLATAAPAPATNIPIATGMPSGPATVETVEAALRQYSAAAPVESWAF</sequence>
<name>A0A6M2DAB1_RHIMP</name>
<organism evidence="1">
    <name type="scientific">Rhipicephalus microplus</name>
    <name type="common">Cattle tick</name>
    <name type="synonym">Boophilus microplus</name>
    <dbReference type="NCBI Taxonomy" id="6941"/>
    <lineage>
        <taxon>Eukaryota</taxon>
        <taxon>Metazoa</taxon>
        <taxon>Ecdysozoa</taxon>
        <taxon>Arthropoda</taxon>
        <taxon>Chelicerata</taxon>
        <taxon>Arachnida</taxon>
        <taxon>Acari</taxon>
        <taxon>Parasitiformes</taxon>
        <taxon>Ixodida</taxon>
        <taxon>Ixodoidea</taxon>
        <taxon>Ixodidae</taxon>
        <taxon>Rhipicephalinae</taxon>
        <taxon>Rhipicephalus</taxon>
        <taxon>Boophilus</taxon>
    </lineage>
</organism>
<evidence type="ECO:0000313" key="1">
    <source>
        <dbReference type="EMBL" id="NOV43039.1"/>
    </source>
</evidence>
<dbReference type="AlphaFoldDB" id="A0A6M2DAB1"/>
<protein>
    <submittedName>
        <fullName evidence="1">Putative secreted protein synganglion overexpressed</fullName>
    </submittedName>
</protein>
<reference evidence="1" key="1">
    <citation type="submission" date="2019-09" db="EMBL/GenBank/DDBJ databases">
        <title>Organ-specific transcriptomic study of the physiology of the cattle tick, Rhipicephalus microplus.</title>
        <authorList>
            <person name="Tirloni L."/>
            <person name="Braz G."/>
            <person name="Gandara A.C.P."/>
            <person name="Sabadin G.A."/>
            <person name="da Silva R.M."/>
            <person name="Guizzo M.G."/>
            <person name="Machado J.A."/>
            <person name="Costa E.P."/>
            <person name="Gomes H.F."/>
            <person name="Moraes J."/>
            <person name="Mota M.B.S."/>
            <person name="Mesquita R.D."/>
            <person name="Alvarenga P.H."/>
            <person name="Alves F."/>
            <person name="Seixas A."/>
            <person name="da Fonseca R.N."/>
            <person name="Fogaca A."/>
            <person name="Logullo C."/>
            <person name="Tanaka A."/>
            <person name="Daffre S."/>
            <person name="Termignoni C."/>
            <person name="Vaz I.S.Jr."/>
            <person name="Oliveira P.L."/>
            <person name="Ribeiro J.M."/>
        </authorList>
    </citation>
    <scope>NUCLEOTIDE SEQUENCE</scope>
    <source>
        <strain evidence="1">Porto Alegre</strain>
    </source>
</reference>